<dbReference type="OMA" id="MRAYSVE"/>
<reference evidence="4 5" key="1">
    <citation type="journal article" date="2018" name="BMC Genomics">
        <title>Genomic comparison of Trypanosoma conorhini and Trypanosoma rangeli to Trypanosoma cruzi strains of high and low virulence.</title>
        <authorList>
            <person name="Bradwell K.R."/>
            <person name="Koparde V.N."/>
            <person name="Matveyev A.V."/>
            <person name="Serrano M.G."/>
            <person name="Alves J.M."/>
            <person name="Parikh H."/>
            <person name="Huang B."/>
            <person name="Lee V."/>
            <person name="Espinosa-Alvarez O."/>
            <person name="Ortiz P.A."/>
            <person name="Costa-Martins A.G."/>
            <person name="Teixeira M.M."/>
            <person name="Buck G.A."/>
        </authorList>
    </citation>
    <scope>NUCLEOTIDE SEQUENCE [LARGE SCALE GENOMIC DNA]</scope>
    <source>
        <strain evidence="4 5">AM80</strain>
    </source>
</reference>
<evidence type="ECO:0000256" key="2">
    <source>
        <dbReference type="SAM" id="MobiDB-lite"/>
    </source>
</evidence>
<dbReference type="OrthoDB" id="10257471at2759"/>
<keyword evidence="1" id="KW-0175">Coiled coil</keyword>
<evidence type="ECO:0000259" key="3">
    <source>
        <dbReference type="Pfam" id="PF26278"/>
    </source>
</evidence>
<feature type="coiled-coil region" evidence="1">
    <location>
        <begin position="1315"/>
        <end position="1342"/>
    </location>
</feature>
<feature type="compositionally biased region" description="Basic and acidic residues" evidence="2">
    <location>
        <begin position="39"/>
        <end position="56"/>
    </location>
</feature>
<organism evidence="4 5">
    <name type="scientific">Trypanosoma rangeli</name>
    <dbReference type="NCBI Taxonomy" id="5698"/>
    <lineage>
        <taxon>Eukaryota</taxon>
        <taxon>Discoba</taxon>
        <taxon>Euglenozoa</taxon>
        <taxon>Kinetoplastea</taxon>
        <taxon>Metakinetoplastina</taxon>
        <taxon>Trypanosomatida</taxon>
        <taxon>Trypanosomatidae</taxon>
        <taxon>Trypanosoma</taxon>
        <taxon>Herpetosoma</taxon>
    </lineage>
</organism>
<accession>A0A3R7N675</accession>
<evidence type="ECO:0000256" key="1">
    <source>
        <dbReference type="SAM" id="Coils"/>
    </source>
</evidence>
<dbReference type="GeneID" id="40331286"/>
<dbReference type="SUPFAM" id="SSF52047">
    <property type="entry name" value="RNI-like"/>
    <property type="match status" value="1"/>
</dbReference>
<dbReference type="Pfam" id="PF26278">
    <property type="entry name" value="PH_36"/>
    <property type="match status" value="1"/>
</dbReference>
<evidence type="ECO:0000313" key="5">
    <source>
        <dbReference type="Proteomes" id="UP000283634"/>
    </source>
</evidence>
<comment type="caution">
    <text evidence="4">The sequence shown here is derived from an EMBL/GenBank/DDBJ whole genome shotgun (WGS) entry which is preliminary data.</text>
</comment>
<gene>
    <name evidence="4" type="ORF">TraAM80_07353</name>
</gene>
<name>A0A3R7N675_TRYRA</name>
<dbReference type="EMBL" id="MKGL01000302">
    <property type="protein sequence ID" value="RNF00887.1"/>
    <property type="molecule type" value="Genomic_DNA"/>
</dbReference>
<feature type="domain" description="PH" evidence="3">
    <location>
        <begin position="302"/>
        <end position="455"/>
    </location>
</feature>
<dbReference type="Gene3D" id="3.80.10.10">
    <property type="entry name" value="Ribonuclease Inhibitor"/>
    <property type="match status" value="1"/>
</dbReference>
<sequence>MTDEQKKTFVKLNEKTTQPLYNSPEKSSKSGGRVGNSARAKEKNERKERVDEATHTEGRINVGATVYTRFMQHDKSGVFGGGQVAVWVQEGKAVEQGWGEMLLESGDVVYAKLDDPAVTRWELPDATSLQSDATAVMKTFTPRKEWPEPLQAVVWVEAAKALDECFMSSGDVDNATEVERSNMVHSIANTYMATCGVEGHDQNLQKWLHHAALAEFESFLKRRHATAAANQTVNRRAATLLLQGTLGPVERVVREVGNKSAATTTVTAVDSTQDGNNNEMRTEALLPSPSSPFLPQAKFLLNPYYANLLRHPSARRSCIESRLEATTFAAVGSGEVRVLCAVAAYEGHKGPKKRLFAVARDWTGAFAFFVLEPFNDTTEAVVLDSYPLLGSVDMNPESHQRMAFHVDGVKFVASFKDNETARWLHDALKASMAFMYGEGSDSERIVKMRAYSVEFAAQYACEDSTALELMTAILSVSDDCDGTLMERRFAQLRRCLRTAEGRDTVALQWLSSVKKLTSKNSVSTTTMSTANHLHVVEVFIQCPTRHTDARLSQRMYEGIEDMGRHTPEIMATCSRLAVLLDYTDRVMQTWSSRHVVPDVPFEPCFKPESHSPAAFYEAAMLNERRTRGEAYRLSSGIYLVVICFCGEKVFTDTSGNWVAEAVQHGPTLEELQQIAADSESYRWMLRLGGTDANWANKENLETWEALYKERGGDSFKARFIRAASRLRDRGVFPRLGCLFDTPIFQEEVGTALILTLCEVDAETEVSPAAGVWRNLCDVEASIYTQSLMCSENARVRFLPTGYRRCVRYLSAAVEYQMSLARRLSPGFYVGFFLTTVSTEGMLMLVPECNRNLPPLVKVSDEPPSLPQWRWLQSLNYRRQTAQNFGLPTLRDLFTPLNADAPFESKVAYAVAALEAAVGLKIEQFYDLDLFALNEEQTIYTFFAVAYYPPPLQGVERVPAAPKGLVPMTFKLVRLVDDHHQRRYWSAVYGSLADEGDRAYRMLCSTTQPFTSDEAIRLKTANEAMLYAMELDRYALLFSWARELAIWLETDAQTLVQRYTGWPVKTSAANTVNEEKARESASSGTSHSVEEVVDIAVSNQTSSTDPRLPAMKSLLLQLRSTGEKGWGNVLQRLQEMDSAVTERYAGEEASAAEANKLSLTLRGFDDVPLDDGFFAARPATVYELPCTLMEFVLNEGNIDDSYLFVREIVDDVIELAAAGIAVAALGRITETMVSCVEVAEDMLDGAALEALRLEAEEKAWTERQAFLKRWSGMLNARLAPSMLDELEAPVEDLEPIFYAGSSQYIRSGNDGLRVCLARAASDANQLQELLRVANSALHGLELNQCIHAYNNAFQENGQTLFNDRPGKKEQRVHRGEAATAPIPTPAPQLVTLVSREHREIHLYSLDPLRCFLLQGDQTRVAFPELGYAELKVLGDHMNAPPLELASQLRDLRPTDEQQRQKLLSMSLELQVPLLAIRLLPLVYCPETGNFGEKEANAARKALTGRDFFFLYSVQDWFRMELLGGPATLSGFDVLWWLRYLQEMGEEEEAYNTYSGAWKQVYAEARVCVQLSRGVDCVAEEEVLLWREELGYLVAYMSFRGKANITDAEVTVLVETCPQLQSLDLSGTAVTDESVHLLCTRCKRLVECNVMGCRVSCDAAIHLTDFCRRNVQSV</sequence>
<keyword evidence="5" id="KW-1185">Reference proteome</keyword>
<dbReference type="InterPro" id="IPR032675">
    <property type="entry name" value="LRR_dom_sf"/>
</dbReference>
<proteinExistence type="predicted"/>
<feature type="compositionally biased region" description="Polar residues" evidence="2">
    <location>
        <begin position="15"/>
        <end position="25"/>
    </location>
</feature>
<dbReference type="Proteomes" id="UP000283634">
    <property type="component" value="Unassembled WGS sequence"/>
</dbReference>
<dbReference type="RefSeq" id="XP_029236016.1">
    <property type="nucleotide sequence ID" value="XM_029384148.1"/>
</dbReference>
<dbReference type="InterPro" id="IPR059094">
    <property type="entry name" value="PH_36_euk"/>
</dbReference>
<protein>
    <submittedName>
        <fullName evidence="4">Putative leucine-rich repeat protein</fullName>
    </submittedName>
</protein>
<feature type="region of interest" description="Disordered" evidence="2">
    <location>
        <begin position="1"/>
        <end position="56"/>
    </location>
</feature>
<evidence type="ECO:0000313" key="4">
    <source>
        <dbReference type="EMBL" id="RNF00887.1"/>
    </source>
</evidence>